<accession>A0A9P6GRI0</accession>
<comment type="caution">
    <text evidence="3">The sequence shown here is derived from an EMBL/GenBank/DDBJ whole genome shotgun (WGS) entry which is preliminary data.</text>
</comment>
<keyword evidence="1" id="KW-0732">Signal</keyword>
<protein>
    <recommendedName>
        <fullName evidence="2">Ubiquitin 3 binding protein But2 C-terminal domain-containing protein</fullName>
    </recommendedName>
</protein>
<dbReference type="PANTHER" id="PTHR39613:SF1">
    <property type="entry name" value="ANCHORED CELL WALL PROTEIN, PUTATIVE (AFU_ORTHOLOGUE AFUA_4G08960)-RELATED"/>
    <property type="match status" value="1"/>
</dbReference>
<evidence type="ECO:0000256" key="1">
    <source>
        <dbReference type="SAM" id="SignalP"/>
    </source>
</evidence>
<keyword evidence="4" id="KW-1185">Reference proteome</keyword>
<organism evidence="3 4">
    <name type="scientific">Paraphaeosphaeria minitans</name>
    <dbReference type="NCBI Taxonomy" id="565426"/>
    <lineage>
        <taxon>Eukaryota</taxon>
        <taxon>Fungi</taxon>
        <taxon>Dikarya</taxon>
        <taxon>Ascomycota</taxon>
        <taxon>Pezizomycotina</taxon>
        <taxon>Dothideomycetes</taxon>
        <taxon>Pleosporomycetidae</taxon>
        <taxon>Pleosporales</taxon>
        <taxon>Massarineae</taxon>
        <taxon>Didymosphaeriaceae</taxon>
        <taxon>Paraphaeosphaeria</taxon>
    </lineage>
</organism>
<evidence type="ECO:0000313" key="4">
    <source>
        <dbReference type="Proteomes" id="UP000756921"/>
    </source>
</evidence>
<evidence type="ECO:0000259" key="2">
    <source>
        <dbReference type="Pfam" id="PF09792"/>
    </source>
</evidence>
<gene>
    <name evidence="3" type="ORF">PMIN01_02449</name>
</gene>
<feature type="chain" id="PRO_5040416906" description="Ubiquitin 3 binding protein But2 C-terminal domain-containing protein" evidence="1">
    <location>
        <begin position="17"/>
        <end position="192"/>
    </location>
</feature>
<feature type="signal peptide" evidence="1">
    <location>
        <begin position="1"/>
        <end position="16"/>
    </location>
</feature>
<dbReference type="PANTHER" id="PTHR39613">
    <property type="entry name" value="ANCHORED CELL WALL PROTEIN, PUTATIVE (AFU_ORTHOLOGUE AFUA_4G08960)-RELATED"/>
    <property type="match status" value="1"/>
</dbReference>
<name>A0A9P6GRI0_9PLEO</name>
<dbReference type="AlphaFoldDB" id="A0A9P6GRI0"/>
<evidence type="ECO:0000313" key="3">
    <source>
        <dbReference type="EMBL" id="KAF9739815.1"/>
    </source>
</evidence>
<dbReference type="OrthoDB" id="4657524at2759"/>
<sequence>MRAALLPVFCGLGVLADTLYRDYPHLIIPLDAKAPDKEYGTVPTFHISNDNWTAANWDVPNNNATRCQLGFTINTEQNRGAPWSLWGVDDKEAYLINILALENDSISTLSLSFSQHQPKSGVIVATLAVEKSGNTNLTMVKELVCQKGQVASFLLQPADPARQWDSGLSWYELDYPHGITYEMYSPDLWPPA</sequence>
<dbReference type="Pfam" id="PF09792">
    <property type="entry name" value="But2"/>
    <property type="match status" value="1"/>
</dbReference>
<dbReference type="InterPro" id="IPR018620">
    <property type="entry name" value="Ubiquitin3-bd_protein_But2_C"/>
</dbReference>
<dbReference type="Proteomes" id="UP000756921">
    <property type="component" value="Unassembled WGS sequence"/>
</dbReference>
<proteinExistence type="predicted"/>
<dbReference type="EMBL" id="WJXW01000002">
    <property type="protein sequence ID" value="KAF9739815.1"/>
    <property type="molecule type" value="Genomic_DNA"/>
</dbReference>
<reference evidence="3" key="1">
    <citation type="journal article" date="2020" name="Mol. Plant Microbe Interact.">
        <title>Genome Sequence of the Biocontrol Agent Coniothyrium minitans strain Conio (IMI 134523).</title>
        <authorList>
            <person name="Patel D."/>
            <person name="Shittu T.A."/>
            <person name="Baroncelli R."/>
            <person name="Muthumeenakshi S."/>
            <person name="Osborne T.H."/>
            <person name="Janganan T.K."/>
            <person name="Sreenivasaprasad S."/>
        </authorList>
    </citation>
    <scope>NUCLEOTIDE SEQUENCE</scope>
    <source>
        <strain evidence="3">Conio</strain>
    </source>
</reference>
<feature type="domain" description="Ubiquitin 3 binding protein But2 C-terminal" evidence="2">
    <location>
        <begin position="23"/>
        <end position="172"/>
    </location>
</feature>